<dbReference type="EC" id="5.3.1.9" evidence="3"/>
<proteinExistence type="inferred from homology"/>
<evidence type="ECO:0000256" key="3">
    <source>
        <dbReference type="ARBA" id="ARBA00011952"/>
    </source>
</evidence>
<name>A0ABN8T7Z1_9ENTR</name>
<gene>
    <name evidence="8" type="ORF">FBBNIHIM_07075</name>
</gene>
<feature type="domain" description="Glucose-6-phosphate isomerase prokaryote" evidence="7">
    <location>
        <begin position="30"/>
        <end position="182"/>
    </location>
</feature>
<comment type="pathway">
    <text evidence="1">Carbohydrate degradation; glycolysis; D-glyceraldehyde 3-phosphate and glycerone phosphate from D-glucose: step 2/4.</text>
</comment>
<dbReference type="CDD" id="cd02218">
    <property type="entry name" value="cupin_PGI"/>
    <property type="match status" value="1"/>
</dbReference>
<evidence type="ECO:0000256" key="5">
    <source>
        <dbReference type="ARBA" id="ARBA00023152"/>
    </source>
</evidence>
<dbReference type="GO" id="GO:0016853">
    <property type="term" value="F:isomerase activity"/>
    <property type="evidence" value="ECO:0007669"/>
    <property type="project" value="UniProtKB-KW"/>
</dbReference>
<evidence type="ECO:0000256" key="2">
    <source>
        <dbReference type="ARBA" id="ARBA00006542"/>
    </source>
</evidence>
<evidence type="ECO:0000313" key="9">
    <source>
        <dbReference type="Proteomes" id="UP001152651"/>
    </source>
</evidence>
<dbReference type="Pfam" id="PF06560">
    <property type="entry name" value="GPI"/>
    <property type="match status" value="1"/>
</dbReference>
<accession>A0ABN8T7Z1</accession>
<comment type="similarity">
    <text evidence="2">Belongs to the archaeal-type GPI family.</text>
</comment>
<evidence type="ECO:0000256" key="4">
    <source>
        <dbReference type="ARBA" id="ARBA00022432"/>
    </source>
</evidence>
<keyword evidence="8" id="KW-0413">Isomerase</keyword>
<evidence type="ECO:0000313" key="8">
    <source>
        <dbReference type="EMBL" id="CAH6636578.1"/>
    </source>
</evidence>
<organism evidence="8 9">
    <name type="scientific">Pseudocitrobacter vendiensis</name>
    <dbReference type="NCBI Taxonomy" id="2488306"/>
    <lineage>
        <taxon>Bacteria</taxon>
        <taxon>Pseudomonadati</taxon>
        <taxon>Pseudomonadota</taxon>
        <taxon>Gammaproteobacteria</taxon>
        <taxon>Enterobacterales</taxon>
        <taxon>Enterobacteriaceae</taxon>
        <taxon>Pseudocitrobacter</taxon>
    </lineage>
</organism>
<dbReference type="Proteomes" id="UP001152651">
    <property type="component" value="Unassembled WGS sequence"/>
</dbReference>
<dbReference type="InterPro" id="IPR011051">
    <property type="entry name" value="RmlC_Cupin_sf"/>
</dbReference>
<reference evidence="8" key="1">
    <citation type="submission" date="2022-05" db="EMBL/GenBank/DDBJ databases">
        <authorList>
            <person name="Blom J."/>
        </authorList>
    </citation>
    <scope>NUCLEOTIDE SEQUENCE</scope>
    <source>
        <strain evidence="8">Type strain: CPO20170097</strain>
    </source>
</reference>
<comment type="catalytic activity">
    <reaction evidence="6">
        <text>alpha-D-glucose 6-phosphate = beta-D-fructose 6-phosphate</text>
        <dbReference type="Rhea" id="RHEA:11816"/>
        <dbReference type="ChEBI" id="CHEBI:57634"/>
        <dbReference type="ChEBI" id="CHEBI:58225"/>
        <dbReference type="EC" id="5.3.1.9"/>
    </reaction>
</comment>
<evidence type="ECO:0000259" key="7">
    <source>
        <dbReference type="Pfam" id="PF06560"/>
    </source>
</evidence>
<comment type="caution">
    <text evidence="8">The sequence shown here is derived from an EMBL/GenBank/DDBJ whole genome shotgun (WGS) entry which is preliminary data.</text>
</comment>
<protein>
    <recommendedName>
        <fullName evidence="3">glucose-6-phosphate isomerase</fullName>
        <ecNumber evidence="3">5.3.1.9</ecNumber>
    </recommendedName>
</protein>
<dbReference type="InterPro" id="IPR014710">
    <property type="entry name" value="RmlC-like_jellyroll"/>
</dbReference>
<keyword evidence="4" id="KW-0312">Gluconeogenesis</keyword>
<evidence type="ECO:0000256" key="6">
    <source>
        <dbReference type="ARBA" id="ARBA00029321"/>
    </source>
</evidence>
<dbReference type="SUPFAM" id="SSF51182">
    <property type="entry name" value="RmlC-like cupins"/>
    <property type="match status" value="1"/>
</dbReference>
<dbReference type="RefSeq" id="WP_253897394.1">
    <property type="nucleotide sequence ID" value="NZ_CALSBS010000004.1"/>
</dbReference>
<sequence>MDSTIIQPLHLAWCSGALSGAPLLTKSTTLQDLPGVFADHTCWQSLAGSKPVYHVEMFATPDRPGELYTGVTHLMPGKVGEEFFMTRGHFHARREQGEVYIGLRGEGLLLLQDEQNSTRLERVYPGSVHTIPGFTAHRLINTGNEILSALAVWPCSAGHDYSALKNGFALRVVDDAGSVRVMEVNHD</sequence>
<dbReference type="Gene3D" id="2.60.120.10">
    <property type="entry name" value="Jelly Rolls"/>
    <property type="match status" value="1"/>
</dbReference>
<dbReference type="InterPro" id="IPR010551">
    <property type="entry name" value="G6P_isomerase_prok"/>
</dbReference>
<keyword evidence="9" id="KW-1185">Reference proteome</keyword>
<keyword evidence="5" id="KW-0324">Glycolysis</keyword>
<dbReference type="EMBL" id="CALSBS010000004">
    <property type="protein sequence ID" value="CAH6636578.1"/>
    <property type="molecule type" value="Genomic_DNA"/>
</dbReference>
<evidence type="ECO:0000256" key="1">
    <source>
        <dbReference type="ARBA" id="ARBA00004926"/>
    </source>
</evidence>